<evidence type="ECO:0000256" key="9">
    <source>
        <dbReference type="ARBA" id="ARBA00031996"/>
    </source>
</evidence>
<evidence type="ECO:0000256" key="7">
    <source>
        <dbReference type="ARBA" id="ARBA00023191"/>
    </source>
</evidence>
<dbReference type="InterPro" id="IPR041354">
    <property type="entry name" value="4PPT_N"/>
</dbReference>
<dbReference type="GO" id="GO:0009239">
    <property type="term" value="P:enterobactin biosynthetic process"/>
    <property type="evidence" value="ECO:0007669"/>
    <property type="project" value="UniProtKB-UniPathway"/>
</dbReference>
<feature type="binding site" evidence="13">
    <location>
        <position position="118"/>
    </location>
    <ligand>
        <name>Mg(2+)</name>
        <dbReference type="ChEBI" id="CHEBI:18420"/>
    </ligand>
</feature>
<dbReference type="PATRIC" id="fig|43658.5.peg.3563"/>
<comment type="subunit">
    <text evidence="4">EntB, EntD, EntE, and EntF form a multienzyme complex called enterobactin synthase.</text>
</comment>
<keyword evidence="13" id="KW-0460">Magnesium</keyword>
<evidence type="ECO:0000256" key="12">
    <source>
        <dbReference type="PIRSR" id="PIRSR603542-1"/>
    </source>
</evidence>
<comment type="similarity">
    <text evidence="3">Belongs to the P-Pant transferase superfamily. EntD family.</text>
</comment>
<dbReference type="InterPro" id="IPR008278">
    <property type="entry name" value="4-PPantetheinyl_Trfase_dom"/>
</dbReference>
<evidence type="ECO:0000256" key="3">
    <source>
        <dbReference type="ARBA" id="ARBA00008342"/>
    </source>
</evidence>
<evidence type="ECO:0000256" key="8">
    <source>
        <dbReference type="ARBA" id="ARBA00029894"/>
    </source>
</evidence>
<reference evidence="16 17" key="1">
    <citation type="journal article" date="2015" name="BMC Genomics">
        <title>Genome mining reveals unlocked bioactive potential of marine Gram-negative bacteria.</title>
        <authorList>
            <person name="Machado H."/>
            <person name="Sonnenschein E.C."/>
            <person name="Melchiorsen J."/>
            <person name="Gram L."/>
        </authorList>
    </citation>
    <scope>NUCLEOTIDE SEQUENCE [LARGE SCALE GENOMIC DNA]</scope>
    <source>
        <strain evidence="16 17">S2471</strain>
    </source>
</reference>
<dbReference type="RefSeq" id="WP_046006142.1">
    <property type="nucleotide sequence ID" value="NZ_JXYA01000041.1"/>
</dbReference>
<dbReference type="Gene3D" id="3.90.470.20">
    <property type="entry name" value="4'-phosphopantetheinyl transferase domain"/>
    <property type="match status" value="1"/>
</dbReference>
<gene>
    <name evidence="16" type="ORF">TW77_16845</name>
</gene>
<evidence type="ECO:0000313" key="16">
    <source>
        <dbReference type="EMBL" id="KJZ07145.1"/>
    </source>
</evidence>
<evidence type="ECO:0000256" key="10">
    <source>
        <dbReference type="ARBA" id="ARBA00049176"/>
    </source>
</evidence>
<keyword evidence="17" id="KW-1185">Reference proteome</keyword>
<dbReference type="GO" id="GO:0009366">
    <property type="term" value="C:enterobactin synthetase complex"/>
    <property type="evidence" value="ECO:0007669"/>
    <property type="project" value="InterPro"/>
</dbReference>
<sequence length="229" mass="25432">MSLSPAELFTPQLSFASYSSAFCIADYQDSDFARYAQPLPDKLGRAVAKRKAEYLAGRHCASQALQMLGLPHTVIASADNRAPIWPKGIQGTISHTQEVAMAMVSDDPKVRGLGIDLERKMSDKQERELQTQILAKAEQAAFEQLSKTQSCPLTLIFSAKESIYKALYPVVQRFFGFEAACLIEHSDNQLHFALTETLHETLPQGTRISVYYQLSDELVLTECCLRAAP</sequence>
<evidence type="ECO:0000256" key="1">
    <source>
        <dbReference type="ARBA" id="ARBA00003937"/>
    </source>
</evidence>
<dbReference type="GO" id="GO:0005886">
    <property type="term" value="C:plasma membrane"/>
    <property type="evidence" value="ECO:0007669"/>
    <property type="project" value="TreeGrafter"/>
</dbReference>
<dbReference type="EMBL" id="JXYA01000041">
    <property type="protein sequence ID" value="KJZ07145.1"/>
    <property type="molecule type" value="Genomic_DNA"/>
</dbReference>
<evidence type="ECO:0000256" key="2">
    <source>
        <dbReference type="ARBA" id="ARBA00004993"/>
    </source>
</evidence>
<comment type="cofactor">
    <cofactor evidence="13">
        <name>Mg(2+)</name>
        <dbReference type="ChEBI" id="CHEBI:18420"/>
    </cofactor>
</comment>
<organism evidence="16 17">
    <name type="scientific">Pseudoalteromonas rubra</name>
    <dbReference type="NCBI Taxonomy" id="43658"/>
    <lineage>
        <taxon>Bacteria</taxon>
        <taxon>Pseudomonadati</taxon>
        <taxon>Pseudomonadota</taxon>
        <taxon>Gammaproteobacteria</taxon>
        <taxon>Alteromonadales</taxon>
        <taxon>Pseudoalteromonadaceae</taxon>
        <taxon>Pseudoalteromonas</taxon>
    </lineage>
</organism>
<keyword evidence="13" id="KW-0479">Metal-binding</keyword>
<keyword evidence="7" id="KW-0259">Enterobactin biosynthesis</keyword>
<protein>
    <recommendedName>
        <fullName evidence="5">Enterobactin synthase component D</fullName>
    </recommendedName>
    <alternativeName>
        <fullName evidence="8">4'-phosphopantetheinyl transferase EntD</fullName>
    </alternativeName>
    <alternativeName>
        <fullName evidence="9">Enterochelin synthase D</fullName>
    </alternativeName>
</protein>
<evidence type="ECO:0000313" key="17">
    <source>
        <dbReference type="Proteomes" id="UP000033452"/>
    </source>
</evidence>
<feature type="binding site" evidence="12">
    <location>
        <position position="58"/>
    </location>
    <ligand>
        <name>CoA</name>
        <dbReference type="ChEBI" id="CHEBI:57287"/>
    </ligand>
</feature>
<dbReference type="InterPro" id="IPR003542">
    <property type="entry name" value="Enbac_synth_compD-like"/>
</dbReference>
<dbReference type="UniPathway" id="UPA00017"/>
<feature type="binding site" evidence="13">
    <location>
        <position position="116"/>
    </location>
    <ligand>
        <name>Mg(2+)</name>
        <dbReference type="ChEBI" id="CHEBI:18420"/>
    </ligand>
</feature>
<dbReference type="Pfam" id="PF01648">
    <property type="entry name" value="ACPS"/>
    <property type="match status" value="1"/>
</dbReference>
<dbReference type="GO" id="GO:0000287">
    <property type="term" value="F:magnesium ion binding"/>
    <property type="evidence" value="ECO:0007669"/>
    <property type="project" value="InterPro"/>
</dbReference>
<feature type="binding site" evidence="12">
    <location>
        <begin position="94"/>
        <end position="95"/>
    </location>
    <ligand>
        <name>CoA</name>
        <dbReference type="ChEBI" id="CHEBI:57287"/>
    </ligand>
</feature>
<dbReference type="PANTHER" id="PTHR38096:SF1">
    <property type="entry name" value="ENTEROBACTIN SYNTHASE COMPONENT D"/>
    <property type="match status" value="1"/>
</dbReference>
<dbReference type="Pfam" id="PF17837">
    <property type="entry name" value="4PPT_N"/>
    <property type="match status" value="1"/>
</dbReference>
<evidence type="ECO:0000259" key="15">
    <source>
        <dbReference type="Pfam" id="PF17837"/>
    </source>
</evidence>
<evidence type="ECO:0000259" key="14">
    <source>
        <dbReference type="Pfam" id="PF01648"/>
    </source>
</evidence>
<keyword evidence="6 16" id="KW-0808">Transferase</keyword>
<dbReference type="GO" id="GO:0008897">
    <property type="term" value="F:holo-[acyl-carrier-protein] synthase activity"/>
    <property type="evidence" value="ECO:0007669"/>
    <property type="project" value="InterPro"/>
</dbReference>
<dbReference type="PANTHER" id="PTHR38096">
    <property type="entry name" value="ENTEROBACTIN SYNTHASE COMPONENT D"/>
    <property type="match status" value="1"/>
</dbReference>
<dbReference type="SUPFAM" id="SSF56214">
    <property type="entry name" value="4'-phosphopantetheinyl transferase"/>
    <property type="match status" value="1"/>
</dbReference>
<dbReference type="InterPro" id="IPR037143">
    <property type="entry name" value="4-PPantetheinyl_Trfase_dom_sf"/>
</dbReference>
<evidence type="ECO:0000256" key="6">
    <source>
        <dbReference type="ARBA" id="ARBA00022679"/>
    </source>
</evidence>
<evidence type="ECO:0000256" key="4">
    <source>
        <dbReference type="ARBA" id="ARBA00011503"/>
    </source>
</evidence>
<evidence type="ECO:0000256" key="5">
    <source>
        <dbReference type="ARBA" id="ARBA00019087"/>
    </source>
</evidence>
<feature type="binding site" evidence="12">
    <location>
        <position position="161"/>
    </location>
    <ligand>
        <name>CoA</name>
        <dbReference type="ChEBI" id="CHEBI:57287"/>
    </ligand>
</feature>
<dbReference type="OrthoDB" id="8210607at2"/>
<evidence type="ECO:0000256" key="13">
    <source>
        <dbReference type="PIRSR" id="PIRSR603542-2"/>
    </source>
</evidence>
<comment type="pathway">
    <text evidence="2">Siderophore biosynthesis; enterobactin biosynthesis.</text>
</comment>
<comment type="catalytic activity">
    <reaction evidence="10">
        <text>apo-[aryl-carrier protein] + CoA = holo-[aryl-carrier protein] + adenosine 3',5'-bisphosphate + H(+)</text>
        <dbReference type="Rhea" id="RHEA:48404"/>
        <dbReference type="Rhea" id="RHEA-COMP:15903"/>
        <dbReference type="Rhea" id="RHEA-COMP:17557"/>
        <dbReference type="ChEBI" id="CHEBI:15378"/>
        <dbReference type="ChEBI" id="CHEBI:29999"/>
        <dbReference type="ChEBI" id="CHEBI:57287"/>
        <dbReference type="ChEBI" id="CHEBI:58343"/>
        <dbReference type="ChEBI" id="CHEBI:64479"/>
    </reaction>
</comment>
<comment type="function">
    <text evidence="1">Involved in the biosynthesis of the siderophore enterobactin (enterochelin), which is a macrocyclic trimeric lactone of N-(2,3-dihydroxybenzoyl)-serine. The serine trilactone serves as a scaffolding for the three catechol functionalities that provide hexadentate coordination for the tightly ligated iron(2+) atoms. Plays an essential role in the assembly of the enterobactin by catalyzing the transfer of the 4'-phosphopantetheine (Ppant) moiety from coenzyme A to the apo-domains of both EntB (ArCP domain) and EntF (PCP domain) to yield their holo-forms which make them competent for the activation of 2,3-dihydroxybenzoate (DHB) and L-serine, respectively.</text>
</comment>
<proteinExistence type="inferred from homology"/>
<feature type="domain" description="4'-phosphopantetheinyl transferase" evidence="14">
    <location>
        <begin position="112"/>
        <end position="195"/>
    </location>
</feature>
<feature type="binding site" evidence="12">
    <location>
        <position position="116"/>
    </location>
    <ligand>
        <name>CoA</name>
        <dbReference type="ChEBI" id="CHEBI:57287"/>
    </ligand>
</feature>
<feature type="binding site" evidence="12">
    <location>
        <position position="165"/>
    </location>
    <ligand>
        <name>CoA</name>
        <dbReference type="ChEBI" id="CHEBI:57287"/>
    </ligand>
</feature>
<comment type="caution">
    <text evidence="16">The sequence shown here is derived from an EMBL/GenBank/DDBJ whole genome shotgun (WGS) entry which is preliminary data.</text>
</comment>
<dbReference type="PRINTS" id="PR01399">
    <property type="entry name" value="ENTSNTHTASED"/>
</dbReference>
<dbReference type="Proteomes" id="UP000033452">
    <property type="component" value="Unassembled WGS sequence"/>
</dbReference>
<accession>A0A0F4QIP0</accession>
<comment type="catalytic activity">
    <reaction evidence="11">
        <text>apo-[peptidyl-carrier protein] + CoA = holo-[peptidyl-carrier protein] + adenosine 3',5'-bisphosphate + H(+)</text>
        <dbReference type="Rhea" id="RHEA:46228"/>
        <dbReference type="Rhea" id="RHEA-COMP:11479"/>
        <dbReference type="Rhea" id="RHEA-COMP:11480"/>
        <dbReference type="ChEBI" id="CHEBI:15378"/>
        <dbReference type="ChEBI" id="CHEBI:29999"/>
        <dbReference type="ChEBI" id="CHEBI:57287"/>
        <dbReference type="ChEBI" id="CHEBI:58343"/>
        <dbReference type="ChEBI" id="CHEBI:64479"/>
    </reaction>
</comment>
<evidence type="ECO:0000256" key="11">
    <source>
        <dbReference type="ARBA" id="ARBA00049191"/>
    </source>
</evidence>
<name>A0A0F4QIP0_9GAMM</name>
<feature type="domain" description="4'-phosphopantetheinyl transferase N-terminal" evidence="15">
    <location>
        <begin position="43"/>
        <end position="105"/>
    </location>
</feature>
<dbReference type="AlphaFoldDB" id="A0A0F4QIP0"/>
<feature type="binding site" evidence="12">
    <location>
        <position position="50"/>
    </location>
    <ligand>
        <name>CoA</name>
        <dbReference type="ChEBI" id="CHEBI:57287"/>
    </ligand>
</feature>